<reference evidence="3" key="1">
    <citation type="submission" date="2017-05" db="EMBL/GenBank/DDBJ databases">
        <title>Complete and WGS of Bordetella genogroups.</title>
        <authorList>
            <person name="Spilker T."/>
            <person name="Lipuma J."/>
        </authorList>
    </citation>
    <scope>NUCLEOTIDE SEQUENCE [LARGE SCALE GENOMIC DNA]</scope>
    <source>
        <strain evidence="3">AU16122</strain>
    </source>
</reference>
<name>A0A261S0N8_9BORD</name>
<keyword evidence="3" id="KW-1185">Reference proteome</keyword>
<organism evidence="2 3">
    <name type="scientific">Bordetella genomosp. 10</name>
    <dbReference type="NCBI Taxonomy" id="1416804"/>
    <lineage>
        <taxon>Bacteria</taxon>
        <taxon>Pseudomonadati</taxon>
        <taxon>Pseudomonadota</taxon>
        <taxon>Betaproteobacteria</taxon>
        <taxon>Burkholderiales</taxon>
        <taxon>Alcaligenaceae</taxon>
        <taxon>Bordetella</taxon>
    </lineage>
</organism>
<dbReference type="EMBL" id="NEVM01000005">
    <property type="protein sequence ID" value="OZI30577.1"/>
    <property type="molecule type" value="Genomic_DNA"/>
</dbReference>
<gene>
    <name evidence="2" type="ORF">CAL29_21460</name>
</gene>
<dbReference type="RefSeq" id="WP_218831881.1">
    <property type="nucleotide sequence ID" value="NZ_NEVM01000005.1"/>
</dbReference>
<dbReference type="AlphaFoldDB" id="A0A261S0N8"/>
<feature type="compositionally biased region" description="Polar residues" evidence="1">
    <location>
        <begin position="1"/>
        <end position="11"/>
    </location>
</feature>
<dbReference type="Proteomes" id="UP000216020">
    <property type="component" value="Unassembled WGS sequence"/>
</dbReference>
<evidence type="ECO:0000313" key="3">
    <source>
        <dbReference type="Proteomes" id="UP000216020"/>
    </source>
</evidence>
<dbReference type="SUPFAM" id="SSF56059">
    <property type="entry name" value="Glutathione synthetase ATP-binding domain-like"/>
    <property type="match status" value="1"/>
</dbReference>
<protein>
    <recommendedName>
        <fullName evidence="4">RimK family alpha-L-glutamate ligase</fullName>
    </recommendedName>
</protein>
<sequence>MTHATTQPTTQSPAGASPSAPYPELIGKARLITLAFRKGDLDGLRRQLLARAQQDANDANAALDLSMVLLLLGQRDTALALQRHAVQTQPLYHMPAARQPAALRLLALVACGDFLANTPLEFLVADSDIALDILYVGEGIPAPRQLPEHDALIVAVGESSANRPLLEALQAPVAQWHRPVLNRPEHVLKTSRDGLGAALDGAAGIIVPHIRRVARADLDALASGRTRPADLLPGVDYPVLVRPLDSHAGHGLEKIDRPADLAAYLAAHDAAGDAQTAAFYLSQFVDYRSADGLFRKYRVVMVAGRPFLGHLGISPRWMVHYLNADMLENAANRAEEGAQMLGFDSGFGARHAAAFAEIHRRVGLDYFVMDCAETPDGRLLVFEGDTCGIVHAMDPEDLFPYKAPYMRRIFAAFQDMLREKAAAT</sequence>
<evidence type="ECO:0000256" key="1">
    <source>
        <dbReference type="SAM" id="MobiDB-lite"/>
    </source>
</evidence>
<evidence type="ECO:0000313" key="2">
    <source>
        <dbReference type="EMBL" id="OZI30577.1"/>
    </source>
</evidence>
<evidence type="ECO:0008006" key="4">
    <source>
        <dbReference type="Google" id="ProtNLM"/>
    </source>
</evidence>
<comment type="caution">
    <text evidence="2">The sequence shown here is derived from an EMBL/GenBank/DDBJ whole genome shotgun (WGS) entry which is preliminary data.</text>
</comment>
<accession>A0A261S0N8</accession>
<feature type="region of interest" description="Disordered" evidence="1">
    <location>
        <begin position="1"/>
        <end position="20"/>
    </location>
</feature>
<proteinExistence type="predicted"/>